<evidence type="ECO:0000313" key="3">
    <source>
        <dbReference type="Proteomes" id="UP000014978"/>
    </source>
</evidence>
<organism evidence="2 3">
    <name type="scientific">Spraguea lophii (strain 42_110)</name>
    <name type="common">Microsporidian parasite</name>
    <dbReference type="NCBI Taxonomy" id="1358809"/>
    <lineage>
        <taxon>Eukaryota</taxon>
        <taxon>Fungi</taxon>
        <taxon>Fungi incertae sedis</taxon>
        <taxon>Microsporidia</taxon>
        <taxon>Spragueidae</taxon>
        <taxon>Spraguea</taxon>
    </lineage>
</organism>
<keyword evidence="3" id="KW-1185">Reference proteome</keyword>
<accession>S7W5T9</accession>
<comment type="caution">
    <text evidence="2">The sequence shown here is derived from an EMBL/GenBank/DDBJ whole genome shotgun (WGS) entry which is preliminary data.</text>
</comment>
<gene>
    <name evidence="2" type="ORF">SLOPH_2345</name>
</gene>
<feature type="chain" id="PRO_5004545885" evidence="1">
    <location>
        <begin position="22"/>
        <end position="186"/>
    </location>
</feature>
<feature type="signal peptide" evidence="1">
    <location>
        <begin position="1"/>
        <end position="21"/>
    </location>
</feature>
<keyword evidence="1" id="KW-0732">Signal</keyword>
<dbReference type="Proteomes" id="UP000014978">
    <property type="component" value="Unassembled WGS sequence"/>
</dbReference>
<dbReference type="InParanoid" id="S7W5T9"/>
<sequence length="186" mass="21642">MKVYFLSLFTILFYEIKNIHGMDINIENTNTLQSNTLSKIENKKLTNILEIEEDEYIEKHDSKMDTSDNITKEVYDHQSTCSTITPHPINNIIKKYESLSELPHTSIYSESNGDILQLFKEIHLDEDEFEGILESPPSFPNANNNRYRYFSYFHTFPTRLESISEESSISYSTINASDSEVSENIF</sequence>
<evidence type="ECO:0000313" key="2">
    <source>
        <dbReference type="EMBL" id="EPR78141.1"/>
    </source>
</evidence>
<dbReference type="EMBL" id="ATCN01001008">
    <property type="protein sequence ID" value="EPR78141.1"/>
    <property type="molecule type" value="Genomic_DNA"/>
</dbReference>
<protein>
    <submittedName>
        <fullName evidence="2">Uncharacterized protein</fullName>
    </submittedName>
</protein>
<name>S7W5T9_SPRLO</name>
<evidence type="ECO:0000256" key="1">
    <source>
        <dbReference type="SAM" id="SignalP"/>
    </source>
</evidence>
<dbReference type="HOGENOM" id="CLU_1455288_0_0_1"/>
<dbReference type="VEuPathDB" id="MicrosporidiaDB:SLOPH_2345"/>
<proteinExistence type="predicted"/>
<reference evidence="3" key="1">
    <citation type="journal article" date="2013" name="PLoS Genet.">
        <title>The genome of Spraguea lophii and the basis of host-microsporidian interactions.</title>
        <authorList>
            <person name="Campbell S.E."/>
            <person name="Williams T.A."/>
            <person name="Yousuf A."/>
            <person name="Soanes D.M."/>
            <person name="Paszkiewicz K.H."/>
            <person name="Williams B.A.P."/>
        </authorList>
    </citation>
    <scope>NUCLEOTIDE SEQUENCE [LARGE SCALE GENOMIC DNA]</scope>
    <source>
        <strain evidence="3">42_110</strain>
    </source>
</reference>
<dbReference type="AlphaFoldDB" id="S7W5T9"/>